<evidence type="ECO:0000256" key="2">
    <source>
        <dbReference type="ARBA" id="ARBA00022448"/>
    </source>
</evidence>
<evidence type="ECO:0000256" key="4">
    <source>
        <dbReference type="ARBA" id="ARBA00022692"/>
    </source>
</evidence>
<dbReference type="GO" id="GO:0022857">
    <property type="term" value="F:transmembrane transporter activity"/>
    <property type="evidence" value="ECO:0007669"/>
    <property type="project" value="InterPro"/>
</dbReference>
<name>A0A0R1MGZ5_9LACO</name>
<dbReference type="Pfam" id="PF07690">
    <property type="entry name" value="MFS_1"/>
    <property type="match status" value="1"/>
</dbReference>
<evidence type="ECO:0000256" key="5">
    <source>
        <dbReference type="ARBA" id="ARBA00022989"/>
    </source>
</evidence>
<accession>A0A0R1MGZ5</accession>
<dbReference type="PANTHER" id="PTHR43124">
    <property type="entry name" value="PURINE EFFLUX PUMP PBUE"/>
    <property type="match status" value="1"/>
</dbReference>
<evidence type="ECO:0000256" key="3">
    <source>
        <dbReference type="ARBA" id="ARBA00022475"/>
    </source>
</evidence>
<dbReference type="SUPFAM" id="SSF103473">
    <property type="entry name" value="MFS general substrate transporter"/>
    <property type="match status" value="1"/>
</dbReference>
<feature type="transmembrane region" description="Helical" evidence="7">
    <location>
        <begin position="121"/>
        <end position="138"/>
    </location>
</feature>
<keyword evidence="5 7" id="KW-1133">Transmembrane helix</keyword>
<dbReference type="Proteomes" id="UP000051448">
    <property type="component" value="Unassembled WGS sequence"/>
</dbReference>
<dbReference type="OrthoDB" id="102502at2"/>
<feature type="transmembrane region" description="Helical" evidence="7">
    <location>
        <begin position="50"/>
        <end position="69"/>
    </location>
</feature>
<dbReference type="InterPro" id="IPR011701">
    <property type="entry name" value="MFS"/>
</dbReference>
<reference evidence="9 10" key="1">
    <citation type="journal article" date="2015" name="Genome Announc.">
        <title>Expanding the biotechnology potential of lactobacilli through comparative genomics of 213 strains and associated genera.</title>
        <authorList>
            <person name="Sun Z."/>
            <person name="Harris H.M."/>
            <person name="McCann A."/>
            <person name="Guo C."/>
            <person name="Argimon S."/>
            <person name="Zhang W."/>
            <person name="Yang X."/>
            <person name="Jeffery I.B."/>
            <person name="Cooney J.C."/>
            <person name="Kagawa T.F."/>
            <person name="Liu W."/>
            <person name="Song Y."/>
            <person name="Salvetti E."/>
            <person name="Wrobel A."/>
            <person name="Rasinkangas P."/>
            <person name="Parkhill J."/>
            <person name="Rea M.C."/>
            <person name="O'Sullivan O."/>
            <person name="Ritari J."/>
            <person name="Douillard F.P."/>
            <person name="Paul Ross R."/>
            <person name="Yang R."/>
            <person name="Briner A.E."/>
            <person name="Felis G.E."/>
            <person name="de Vos W.M."/>
            <person name="Barrangou R."/>
            <person name="Klaenhammer T.R."/>
            <person name="Caufield P.W."/>
            <person name="Cui Y."/>
            <person name="Zhang H."/>
            <person name="O'Toole P.W."/>
        </authorList>
    </citation>
    <scope>NUCLEOTIDE SEQUENCE [LARGE SCALE GENOMIC DNA]</scope>
    <source>
        <strain evidence="9 10">DSM 19519</strain>
    </source>
</reference>
<dbReference type="STRING" id="1423759.FC92_GL002157"/>
<keyword evidence="6 7" id="KW-0472">Membrane</keyword>
<keyword evidence="10" id="KW-1185">Reference proteome</keyword>
<gene>
    <name evidence="9" type="ORF">FC92_GL002157</name>
</gene>
<dbReference type="PATRIC" id="fig|1423759.3.peg.2254"/>
<evidence type="ECO:0000256" key="1">
    <source>
        <dbReference type="ARBA" id="ARBA00004651"/>
    </source>
</evidence>
<evidence type="ECO:0000256" key="6">
    <source>
        <dbReference type="ARBA" id="ARBA00023136"/>
    </source>
</evidence>
<evidence type="ECO:0000313" key="9">
    <source>
        <dbReference type="EMBL" id="KRL07190.1"/>
    </source>
</evidence>
<sequence length="174" mass="18712">MIFLLPPFIFEELMGLNVGITGLLVLGAPVGLVIFSRISGKLNDGHKNSMFSLLGLGIIAISLLGLAFSSQQAPAILITFFLFIYGIGGGFFQPASIAAIMQIGNNKNQSSLGALQRMVKNIAIASGTAIGSTIINLLSQKMVIGIRISWIITLFFVLIIICLSRIFNRKEQII</sequence>
<dbReference type="InterPro" id="IPR020846">
    <property type="entry name" value="MFS_dom"/>
</dbReference>
<dbReference type="Gene3D" id="1.20.1250.20">
    <property type="entry name" value="MFS general substrate transporter like domains"/>
    <property type="match status" value="1"/>
</dbReference>
<protein>
    <submittedName>
        <fullName evidence="9">Mepa</fullName>
    </submittedName>
</protein>
<dbReference type="EMBL" id="AZDX01000008">
    <property type="protein sequence ID" value="KRL07190.1"/>
    <property type="molecule type" value="Genomic_DNA"/>
</dbReference>
<keyword evidence="4 7" id="KW-0812">Transmembrane</keyword>
<proteinExistence type="predicted"/>
<feature type="transmembrane region" description="Helical" evidence="7">
    <location>
        <begin position="75"/>
        <end position="100"/>
    </location>
</feature>
<evidence type="ECO:0000259" key="8">
    <source>
        <dbReference type="PROSITE" id="PS50850"/>
    </source>
</evidence>
<dbReference type="AlphaFoldDB" id="A0A0R1MGZ5"/>
<feature type="transmembrane region" description="Helical" evidence="7">
    <location>
        <begin position="144"/>
        <end position="167"/>
    </location>
</feature>
<comment type="subcellular location">
    <subcellularLocation>
        <location evidence="1">Cell membrane</location>
        <topology evidence="1">Multi-pass membrane protein</topology>
    </subcellularLocation>
</comment>
<evidence type="ECO:0000256" key="7">
    <source>
        <dbReference type="SAM" id="Phobius"/>
    </source>
</evidence>
<keyword evidence="2" id="KW-0813">Transport</keyword>
<dbReference type="InterPro" id="IPR036259">
    <property type="entry name" value="MFS_trans_sf"/>
</dbReference>
<feature type="transmembrane region" description="Helical" evidence="7">
    <location>
        <begin position="20"/>
        <end position="38"/>
    </location>
</feature>
<organism evidence="9 10">
    <name type="scientific">Liquorilactobacillus hordei DSM 19519</name>
    <dbReference type="NCBI Taxonomy" id="1423759"/>
    <lineage>
        <taxon>Bacteria</taxon>
        <taxon>Bacillati</taxon>
        <taxon>Bacillota</taxon>
        <taxon>Bacilli</taxon>
        <taxon>Lactobacillales</taxon>
        <taxon>Lactobacillaceae</taxon>
        <taxon>Liquorilactobacillus</taxon>
    </lineage>
</organism>
<dbReference type="PANTHER" id="PTHR43124:SF3">
    <property type="entry name" value="CHLORAMPHENICOL EFFLUX PUMP RV0191"/>
    <property type="match status" value="1"/>
</dbReference>
<evidence type="ECO:0000313" key="10">
    <source>
        <dbReference type="Proteomes" id="UP000051448"/>
    </source>
</evidence>
<dbReference type="InterPro" id="IPR050189">
    <property type="entry name" value="MFS_Efflux_Transporters"/>
</dbReference>
<keyword evidence="3" id="KW-1003">Cell membrane</keyword>
<dbReference type="GO" id="GO:0005886">
    <property type="term" value="C:plasma membrane"/>
    <property type="evidence" value="ECO:0007669"/>
    <property type="project" value="UniProtKB-SubCell"/>
</dbReference>
<comment type="caution">
    <text evidence="9">The sequence shown here is derived from an EMBL/GenBank/DDBJ whole genome shotgun (WGS) entry which is preliminary data.</text>
</comment>
<dbReference type="PROSITE" id="PS50850">
    <property type="entry name" value="MFS"/>
    <property type="match status" value="1"/>
</dbReference>
<feature type="domain" description="Major facilitator superfamily (MFS) profile" evidence="8">
    <location>
        <begin position="1"/>
        <end position="174"/>
    </location>
</feature>